<dbReference type="Pfam" id="PF00023">
    <property type="entry name" value="Ank"/>
    <property type="match status" value="1"/>
</dbReference>
<evidence type="ECO:0000313" key="4">
    <source>
        <dbReference type="Proteomes" id="UP000070544"/>
    </source>
</evidence>
<dbReference type="Proteomes" id="UP000070544">
    <property type="component" value="Unassembled WGS sequence"/>
</dbReference>
<organism evidence="3 4">
    <name type="scientific">Gonapodya prolifera (strain JEL478)</name>
    <name type="common">Monoblepharis prolifera</name>
    <dbReference type="NCBI Taxonomy" id="1344416"/>
    <lineage>
        <taxon>Eukaryota</taxon>
        <taxon>Fungi</taxon>
        <taxon>Fungi incertae sedis</taxon>
        <taxon>Chytridiomycota</taxon>
        <taxon>Chytridiomycota incertae sedis</taxon>
        <taxon>Monoblepharidomycetes</taxon>
        <taxon>Monoblepharidales</taxon>
        <taxon>Gonapodyaceae</taxon>
        <taxon>Gonapodya</taxon>
    </lineage>
</organism>
<evidence type="ECO:0000256" key="2">
    <source>
        <dbReference type="ARBA" id="ARBA00023043"/>
    </source>
</evidence>
<accession>A0A139A8E8</accession>
<dbReference type="InterPro" id="IPR036770">
    <property type="entry name" value="Ankyrin_rpt-contain_sf"/>
</dbReference>
<name>A0A139A8E8_GONPJ</name>
<evidence type="ECO:0000256" key="1">
    <source>
        <dbReference type="ARBA" id="ARBA00022737"/>
    </source>
</evidence>
<evidence type="ECO:0000313" key="3">
    <source>
        <dbReference type="EMBL" id="KXS13060.1"/>
    </source>
</evidence>
<keyword evidence="4" id="KW-1185">Reference proteome</keyword>
<dbReference type="SUPFAM" id="SSF48403">
    <property type="entry name" value="Ankyrin repeat"/>
    <property type="match status" value="1"/>
</dbReference>
<sequence length="243" mass="26753">MDCVSLLVKTCGMHDLAESLPFKLLLACHQGELDEVRRLVESGGVTVNERVWPAVNDSFGRSVSSPTPLMAALGEDYLDVADYLIVLGADLDAIRFTDGYPWKENRKLHHIKYFLDKGATPDDWSLCEAVRRNVEDTVCRLLDRGASPSAKTASSMAALETAICPGHIKMVERLLDNVPSPTADDMGIAVQFACRVINSKLSRSERFAIVQKLVEEGADFGVTETVEYLIKKGATSKEIFDDD</sequence>
<reference evidence="3 4" key="1">
    <citation type="journal article" date="2015" name="Genome Biol. Evol.">
        <title>Phylogenomic analyses indicate that early fungi evolved digesting cell walls of algal ancestors of land plants.</title>
        <authorList>
            <person name="Chang Y."/>
            <person name="Wang S."/>
            <person name="Sekimoto S."/>
            <person name="Aerts A.L."/>
            <person name="Choi C."/>
            <person name="Clum A."/>
            <person name="LaButti K.M."/>
            <person name="Lindquist E.A."/>
            <person name="Yee Ngan C."/>
            <person name="Ohm R.A."/>
            <person name="Salamov A.A."/>
            <person name="Grigoriev I.V."/>
            <person name="Spatafora J.W."/>
            <person name="Berbee M.L."/>
        </authorList>
    </citation>
    <scope>NUCLEOTIDE SEQUENCE [LARGE SCALE GENOMIC DNA]</scope>
    <source>
        <strain evidence="3 4">JEL478</strain>
    </source>
</reference>
<dbReference type="Gene3D" id="1.25.40.20">
    <property type="entry name" value="Ankyrin repeat-containing domain"/>
    <property type="match status" value="2"/>
</dbReference>
<dbReference type="EMBL" id="KQ965782">
    <property type="protein sequence ID" value="KXS13060.1"/>
    <property type="molecule type" value="Genomic_DNA"/>
</dbReference>
<protein>
    <submittedName>
        <fullName evidence="3">Ankyrin</fullName>
    </submittedName>
</protein>
<dbReference type="SMART" id="SM00248">
    <property type="entry name" value="ANK"/>
    <property type="match status" value="4"/>
</dbReference>
<keyword evidence="2" id="KW-0040">ANK repeat</keyword>
<dbReference type="OrthoDB" id="19174at2759"/>
<gene>
    <name evidence="3" type="ORF">M427DRAFT_45968</name>
</gene>
<dbReference type="AlphaFoldDB" id="A0A139A8E8"/>
<dbReference type="STRING" id="1344416.A0A139A8E8"/>
<dbReference type="InterPro" id="IPR002110">
    <property type="entry name" value="Ankyrin_rpt"/>
</dbReference>
<dbReference type="PANTHER" id="PTHR24171">
    <property type="entry name" value="ANKYRIN REPEAT DOMAIN-CONTAINING PROTEIN 39-RELATED"/>
    <property type="match status" value="1"/>
</dbReference>
<keyword evidence="1" id="KW-0677">Repeat</keyword>
<proteinExistence type="predicted"/>